<keyword evidence="1" id="KW-1133">Transmembrane helix</keyword>
<evidence type="ECO:0000313" key="2">
    <source>
        <dbReference type="EMBL" id="MBA4602380.1"/>
    </source>
</evidence>
<protein>
    <submittedName>
        <fullName evidence="2">FeoB-associated Cys-rich membrane protein</fullName>
    </submittedName>
</protein>
<feature type="transmembrane region" description="Helical" evidence="1">
    <location>
        <begin position="6"/>
        <end position="23"/>
    </location>
</feature>
<dbReference type="Pfam" id="PF12669">
    <property type="entry name" value="FeoB_associated"/>
    <property type="match status" value="1"/>
</dbReference>
<dbReference type="AlphaFoldDB" id="A0A7W1XSQ0"/>
<accession>A0A7W1XSQ0</accession>
<organism evidence="2 3">
    <name type="scientific">Thermoactinomyces mirandus</name>
    <dbReference type="NCBI Taxonomy" id="2756294"/>
    <lineage>
        <taxon>Bacteria</taxon>
        <taxon>Bacillati</taxon>
        <taxon>Bacillota</taxon>
        <taxon>Bacilli</taxon>
        <taxon>Bacillales</taxon>
        <taxon>Thermoactinomycetaceae</taxon>
        <taxon>Thermoactinomyces</taxon>
    </lineage>
</organism>
<dbReference type="Proteomes" id="UP000538292">
    <property type="component" value="Unassembled WGS sequence"/>
</dbReference>
<evidence type="ECO:0000313" key="3">
    <source>
        <dbReference type="Proteomes" id="UP000538292"/>
    </source>
</evidence>
<dbReference type="EMBL" id="JACEOL010000029">
    <property type="protein sequence ID" value="MBA4602380.1"/>
    <property type="molecule type" value="Genomic_DNA"/>
</dbReference>
<sequence length="48" mass="5376">MIVNLLLGSLIFGYAGWTIYRRFRISKQGKCQSCSIKDNCSTNNGKSC</sequence>
<name>A0A7W1XSQ0_9BACL</name>
<comment type="caution">
    <text evidence="2">The sequence shown here is derived from an EMBL/GenBank/DDBJ whole genome shotgun (WGS) entry which is preliminary data.</text>
</comment>
<keyword evidence="3" id="KW-1185">Reference proteome</keyword>
<reference evidence="2 3" key="1">
    <citation type="submission" date="2020-07" db="EMBL/GenBank/DDBJ databases">
        <title>Thermoactinomyces phylogeny.</title>
        <authorList>
            <person name="Dunlap C."/>
        </authorList>
    </citation>
    <scope>NUCLEOTIDE SEQUENCE [LARGE SCALE GENOMIC DNA]</scope>
    <source>
        <strain evidence="2 3">AMNI-1</strain>
    </source>
</reference>
<keyword evidence="1" id="KW-0812">Transmembrane</keyword>
<keyword evidence="1" id="KW-0472">Membrane</keyword>
<evidence type="ECO:0000256" key="1">
    <source>
        <dbReference type="SAM" id="Phobius"/>
    </source>
</evidence>
<proteinExistence type="predicted"/>
<gene>
    <name evidence="2" type="ORF">H2C83_08645</name>
</gene>
<dbReference type="RefSeq" id="WP_181739838.1">
    <property type="nucleotide sequence ID" value="NZ_JACEOL010000029.1"/>
</dbReference>